<dbReference type="SUPFAM" id="SSF55486">
    <property type="entry name" value="Metalloproteases ('zincins'), catalytic domain"/>
    <property type="match status" value="1"/>
</dbReference>
<dbReference type="GO" id="GO:0008237">
    <property type="term" value="F:metallopeptidase activity"/>
    <property type="evidence" value="ECO:0007669"/>
    <property type="project" value="UniProtKB-KW"/>
</dbReference>
<comment type="cofactor">
    <cofactor evidence="1">
        <name>Zn(2+)</name>
        <dbReference type="ChEBI" id="CHEBI:29105"/>
    </cofactor>
</comment>
<dbReference type="InterPro" id="IPR012962">
    <property type="entry name" value="Pept_M54_archaemetzincn"/>
</dbReference>
<dbReference type="Pfam" id="PF07998">
    <property type="entry name" value="Peptidase_M54"/>
    <property type="match status" value="1"/>
</dbReference>
<evidence type="ECO:0000256" key="5">
    <source>
        <dbReference type="ARBA" id="ARBA00022833"/>
    </source>
</evidence>
<protein>
    <submittedName>
        <fullName evidence="7">Zn-dependent protease</fullName>
    </submittedName>
</protein>
<dbReference type="PANTHER" id="PTHR15910:SF1">
    <property type="entry name" value="ARCHAEMETZINCIN-2"/>
    <property type="match status" value="1"/>
</dbReference>
<evidence type="ECO:0000256" key="6">
    <source>
        <dbReference type="ARBA" id="ARBA00023049"/>
    </source>
</evidence>
<dbReference type="AlphaFoldDB" id="A0A7G7W852"/>
<evidence type="ECO:0000256" key="4">
    <source>
        <dbReference type="ARBA" id="ARBA00022801"/>
    </source>
</evidence>
<dbReference type="GO" id="GO:0006508">
    <property type="term" value="P:proteolysis"/>
    <property type="evidence" value="ECO:0007669"/>
    <property type="project" value="UniProtKB-KW"/>
</dbReference>
<evidence type="ECO:0000256" key="1">
    <source>
        <dbReference type="ARBA" id="ARBA00001947"/>
    </source>
</evidence>
<evidence type="ECO:0000256" key="3">
    <source>
        <dbReference type="ARBA" id="ARBA00022723"/>
    </source>
</evidence>
<name>A0A7G7W852_9BACT</name>
<organism evidence="7 8">
    <name type="scientific">Hymenobacter sediminicola</name>
    <dbReference type="NCBI Taxonomy" id="2761579"/>
    <lineage>
        <taxon>Bacteria</taxon>
        <taxon>Pseudomonadati</taxon>
        <taxon>Bacteroidota</taxon>
        <taxon>Cytophagia</taxon>
        <taxon>Cytophagales</taxon>
        <taxon>Hymenobacteraceae</taxon>
        <taxon>Hymenobacter</taxon>
    </lineage>
</organism>
<keyword evidence="3" id="KW-0479">Metal-binding</keyword>
<dbReference type="Gene3D" id="3.40.390.10">
    <property type="entry name" value="Collagenase (Catalytic Domain)"/>
    <property type="match status" value="1"/>
</dbReference>
<dbReference type="GO" id="GO:0046872">
    <property type="term" value="F:metal ion binding"/>
    <property type="evidence" value="ECO:0007669"/>
    <property type="project" value="UniProtKB-KW"/>
</dbReference>
<dbReference type="PANTHER" id="PTHR15910">
    <property type="entry name" value="ARCHAEMETZINCIN"/>
    <property type="match status" value="1"/>
</dbReference>
<proteinExistence type="predicted"/>
<keyword evidence="5" id="KW-0862">Zinc</keyword>
<dbReference type="RefSeq" id="WP_185888451.1">
    <property type="nucleotide sequence ID" value="NZ_CP060202.1"/>
</dbReference>
<sequence>MSGFLVFRRLLRLVWGVVGLVGISLALACGWPSYPEFSAEARAYFDAIKANDQPLKTPRPGEWRHENHEPGQTLEQYQDLAITRPDSVHRTLYLLPIGHFSPLQKQVLEATRQYLQHFFQLPVTLLAAVPDTFVPKVARRRGVEGQEQLLAPYILTHHLAGKLPPDGLALMALSPRDLYPKPEWNYVFGLASYPDRVGVTSLYRLQDTRLTAANYTRCLTRLLNLSSHELGHMFSLRHCTFARCAMNGTNSLAETDGTPNRLCSECQTKLYWTCRYNNRQRLLALHTFFQNHQLKTDASLASHDLKRLPAVTRP</sequence>
<dbReference type="EMBL" id="CP060202">
    <property type="protein sequence ID" value="QNH62545.1"/>
    <property type="molecule type" value="Genomic_DNA"/>
</dbReference>
<reference evidence="7 8" key="1">
    <citation type="submission" date="2020-08" db="EMBL/GenBank/DDBJ databases">
        <title>Hymenobacter sp. S2-20-2 genome sequencing.</title>
        <authorList>
            <person name="Jin L."/>
        </authorList>
    </citation>
    <scope>NUCLEOTIDE SEQUENCE [LARGE SCALE GENOMIC DNA]</scope>
    <source>
        <strain evidence="7 8">S2-20-2</strain>
    </source>
</reference>
<keyword evidence="8" id="KW-1185">Reference proteome</keyword>
<keyword evidence="6" id="KW-0482">Metalloprotease</keyword>
<evidence type="ECO:0000313" key="7">
    <source>
        <dbReference type="EMBL" id="QNH62545.1"/>
    </source>
</evidence>
<accession>A0A7G7W852</accession>
<gene>
    <name evidence="7" type="ORF">H4317_01575</name>
</gene>
<keyword evidence="4" id="KW-0378">Hydrolase</keyword>
<evidence type="ECO:0000256" key="2">
    <source>
        <dbReference type="ARBA" id="ARBA00022670"/>
    </source>
</evidence>
<keyword evidence="2 7" id="KW-0645">Protease</keyword>
<dbReference type="InterPro" id="IPR024079">
    <property type="entry name" value="MetalloPept_cat_dom_sf"/>
</dbReference>
<dbReference type="CDD" id="cd11375">
    <property type="entry name" value="Peptidase_M54"/>
    <property type="match status" value="1"/>
</dbReference>
<dbReference type="Proteomes" id="UP000515489">
    <property type="component" value="Chromosome"/>
</dbReference>
<evidence type="ECO:0000313" key="8">
    <source>
        <dbReference type="Proteomes" id="UP000515489"/>
    </source>
</evidence>
<dbReference type="KEGG" id="hsk:H4317_01575"/>